<keyword evidence="1" id="KW-0175">Coiled coil</keyword>
<proteinExistence type="predicted"/>
<evidence type="ECO:0000313" key="4">
    <source>
        <dbReference type="Proteomes" id="UP000694381"/>
    </source>
</evidence>
<feature type="region of interest" description="Disordered" evidence="2">
    <location>
        <begin position="107"/>
        <end position="173"/>
    </location>
</feature>
<evidence type="ECO:0000256" key="2">
    <source>
        <dbReference type="SAM" id="MobiDB-lite"/>
    </source>
</evidence>
<keyword evidence="4" id="KW-1185">Reference proteome</keyword>
<reference evidence="3" key="1">
    <citation type="submission" date="2025-08" db="UniProtKB">
        <authorList>
            <consortium name="Ensembl"/>
        </authorList>
    </citation>
    <scope>IDENTIFICATION</scope>
</reference>
<dbReference type="Pfam" id="PF03285">
    <property type="entry name" value="Paralemmin"/>
    <property type="match status" value="1"/>
</dbReference>
<dbReference type="PANTHER" id="PTHR47528:SF1">
    <property type="entry name" value="PARALEMMIN-3"/>
    <property type="match status" value="1"/>
</dbReference>
<dbReference type="GO" id="GO:0008063">
    <property type="term" value="P:Toll signaling pathway"/>
    <property type="evidence" value="ECO:0007669"/>
    <property type="project" value="TreeGrafter"/>
</dbReference>
<dbReference type="InterPro" id="IPR024149">
    <property type="entry name" value="Paralemmin-3"/>
</dbReference>
<dbReference type="GO" id="GO:0032496">
    <property type="term" value="P:response to lipopolysaccharide"/>
    <property type="evidence" value="ECO:0007669"/>
    <property type="project" value="TreeGrafter"/>
</dbReference>
<feature type="compositionally biased region" description="Polar residues" evidence="2">
    <location>
        <begin position="658"/>
        <end position="669"/>
    </location>
</feature>
<feature type="region of interest" description="Disordered" evidence="2">
    <location>
        <begin position="54"/>
        <end position="85"/>
    </location>
</feature>
<gene>
    <name evidence="3" type="primary">Palm3</name>
</gene>
<dbReference type="GO" id="GO:0016020">
    <property type="term" value="C:membrane"/>
    <property type="evidence" value="ECO:0007669"/>
    <property type="project" value="InterPro"/>
</dbReference>
<dbReference type="GeneTree" id="ENSGT00390000009016"/>
<dbReference type="InterPro" id="IPR004965">
    <property type="entry name" value="Paralemmin"/>
</dbReference>
<feature type="region of interest" description="Disordered" evidence="2">
    <location>
        <begin position="287"/>
        <end position="341"/>
    </location>
</feature>
<feature type="region of interest" description="Disordered" evidence="2">
    <location>
        <begin position="381"/>
        <end position="708"/>
    </location>
</feature>
<dbReference type="OMA" id="DWEELLM"/>
<accession>A0A8C6QBT5</accession>
<feature type="compositionally biased region" description="Basic and acidic residues" evidence="2">
    <location>
        <begin position="416"/>
        <end position="432"/>
    </location>
</feature>
<dbReference type="Proteomes" id="UP000694381">
    <property type="component" value="Unassembled WGS sequence"/>
</dbReference>
<feature type="compositionally biased region" description="Polar residues" evidence="2">
    <location>
        <begin position="76"/>
        <end position="85"/>
    </location>
</feature>
<evidence type="ECO:0000256" key="1">
    <source>
        <dbReference type="ARBA" id="ARBA00023054"/>
    </source>
</evidence>
<feature type="compositionally biased region" description="Basic and acidic residues" evidence="2">
    <location>
        <begin position="139"/>
        <end position="149"/>
    </location>
</feature>
<protein>
    <submittedName>
        <fullName evidence="3">Paralemmin 3</fullName>
    </submittedName>
</protein>
<dbReference type="PANTHER" id="PTHR47528">
    <property type="entry name" value="PARALEMMIN-3"/>
    <property type="match status" value="1"/>
</dbReference>
<feature type="compositionally biased region" description="Low complexity" evidence="2">
    <location>
        <begin position="678"/>
        <end position="697"/>
    </location>
</feature>
<name>A0A8C6QBT5_NANGA</name>
<feature type="compositionally biased region" description="Basic and acidic residues" evidence="2">
    <location>
        <begin position="607"/>
        <end position="624"/>
    </location>
</feature>
<organism evidence="3 4">
    <name type="scientific">Nannospalax galili</name>
    <name type="common">Northern Israeli blind subterranean mole rat</name>
    <name type="synonym">Spalax galili</name>
    <dbReference type="NCBI Taxonomy" id="1026970"/>
    <lineage>
        <taxon>Eukaryota</taxon>
        <taxon>Metazoa</taxon>
        <taxon>Chordata</taxon>
        <taxon>Craniata</taxon>
        <taxon>Vertebrata</taxon>
        <taxon>Euteleostomi</taxon>
        <taxon>Mammalia</taxon>
        <taxon>Eutheria</taxon>
        <taxon>Euarchontoglires</taxon>
        <taxon>Glires</taxon>
        <taxon>Rodentia</taxon>
        <taxon>Myomorpha</taxon>
        <taxon>Muroidea</taxon>
        <taxon>Spalacidae</taxon>
        <taxon>Spalacinae</taxon>
        <taxon>Nannospalax</taxon>
    </lineage>
</organism>
<feature type="compositionally biased region" description="Basic and acidic residues" evidence="2">
    <location>
        <begin position="439"/>
        <end position="448"/>
    </location>
</feature>
<dbReference type="GO" id="GO:0001960">
    <property type="term" value="P:negative regulation of cytokine-mediated signaling pathway"/>
    <property type="evidence" value="ECO:0007669"/>
    <property type="project" value="TreeGrafter"/>
</dbReference>
<dbReference type="GO" id="GO:0008360">
    <property type="term" value="P:regulation of cell shape"/>
    <property type="evidence" value="ECO:0007669"/>
    <property type="project" value="InterPro"/>
</dbReference>
<feature type="compositionally biased region" description="Basic and acidic residues" evidence="2">
    <location>
        <begin position="547"/>
        <end position="567"/>
    </location>
</feature>
<feature type="compositionally biased region" description="Basic and acidic residues" evidence="2">
    <location>
        <begin position="309"/>
        <end position="322"/>
    </location>
</feature>
<evidence type="ECO:0000313" key="3">
    <source>
        <dbReference type="Ensembl" id="ENSNGAP00000000928.1"/>
    </source>
</evidence>
<dbReference type="AlphaFoldDB" id="A0A8C6QBT5"/>
<dbReference type="Ensembl" id="ENSNGAT00000000944.1">
    <property type="protein sequence ID" value="ENSNGAP00000000928.1"/>
    <property type="gene ID" value="ENSNGAG00000000694.1"/>
</dbReference>
<feature type="compositionally biased region" description="Low complexity" evidence="2">
    <location>
        <begin position="640"/>
        <end position="655"/>
    </location>
</feature>
<sequence>MCSFHRAMAESTLYQQRLEVIAEKRRLQEEIGAARRELEEEKLRVERLKRKSLRERWLMDGAAEGPEQQEDPASKDPQSPEAQAQTRIQNLEDSLFTLQSQLQLLQSASTGAQHRPAGRPTWRRQGPRPLSQPTMEADPSSHKDMDKRTSLPADAVSMSPRSPSEPREEPVGALSDLRPSLGVIGASSEANGPCSGSSPVWEQLSLGVAAAKGVTEAKGDGVVEVVWAGLRAMEDCAVSPTGAELEAKVEEIVLEAIGDRQGAGSPELPTWVKEDRGVVEVVWEGLGDSDSQATGEVGKDVSQTSSLRLNERFKAKASRKQEGVPSDNPKGNGQGGPAGEGSFIWVERVTLGEDWEELLMEGLEGPVGTGREGGPEALLEAQVEGGQESWEVERTEAEESGAGQRGTVAKPGAGRDGVERTEKEAGKERKGSEGPLPVELEKWEWEVEAKEDEEPLLAEKGGESEPPATEETRVEAGGEGSLDGDATGGEKLLDKEAGGEGLLDGDATGGEKLLDKEAGSEGSLDGDATGGEKLLGKEAGGEGSLDGETKGDRKKLSDGKTEGKEGPSEVELTPGTKEEASPGEQSDSVQGAELQVGDTSQVGTPLRVEEEPMLEKPGPKEKAVGKPQSCAEGEGPPGDATPLLAETPAPELPAESQPLLQQEGTSANPSALPVPTYAAARQPEPAAPAEGEEASGPKQKTCQCCVVM</sequence>
<reference evidence="3" key="2">
    <citation type="submission" date="2025-09" db="UniProtKB">
        <authorList>
            <consortium name="Ensembl"/>
        </authorList>
    </citation>
    <scope>IDENTIFICATION</scope>
</reference>